<feature type="chain" id="PRO_5033103175" description="Xyloglucan endotransglucosylase/hydrolase" evidence="6">
    <location>
        <begin position="19"/>
        <end position="338"/>
    </location>
</feature>
<dbReference type="GO" id="GO:0004553">
    <property type="term" value="F:hydrolase activity, hydrolyzing O-glycosyl compounds"/>
    <property type="evidence" value="ECO:0007669"/>
    <property type="project" value="InterPro"/>
</dbReference>
<dbReference type="EC" id="2.4.1.207" evidence="6"/>
<keyword evidence="6" id="KW-0961">Cell wall biogenesis/degradation</keyword>
<evidence type="ECO:0000313" key="8">
    <source>
        <dbReference type="EMBL" id="KAF9596465.1"/>
    </source>
</evidence>
<keyword evidence="6" id="KW-0052">Apoplast</keyword>
<dbReference type="OrthoDB" id="4781at2759"/>
<dbReference type="Gene3D" id="2.60.120.200">
    <property type="match status" value="1"/>
</dbReference>
<dbReference type="InterPro" id="IPR000757">
    <property type="entry name" value="Beta-glucanase-like"/>
</dbReference>
<keyword evidence="6" id="KW-0134">Cell wall</keyword>
<gene>
    <name evidence="8" type="ORF">IFM89_012170</name>
</gene>
<comment type="similarity">
    <text evidence="6">Belongs to the glycosyl hydrolase 16 family.</text>
</comment>
<dbReference type="Proteomes" id="UP000631114">
    <property type="component" value="Unassembled WGS sequence"/>
</dbReference>
<dbReference type="SUPFAM" id="SSF49899">
    <property type="entry name" value="Concanavalin A-like lectins/glucanases"/>
    <property type="match status" value="1"/>
</dbReference>
<dbReference type="PIRSF" id="PIRSF005604">
    <property type="entry name" value="XET"/>
    <property type="match status" value="1"/>
</dbReference>
<dbReference type="InterPro" id="IPR010713">
    <property type="entry name" value="XET_C"/>
</dbReference>
<dbReference type="InterPro" id="IPR016455">
    <property type="entry name" value="XTH"/>
</dbReference>
<dbReference type="InterPro" id="IPR044791">
    <property type="entry name" value="Beta-glucanase/XTH"/>
</dbReference>
<feature type="active site" description="Nucleophile" evidence="5">
    <location>
        <position position="115"/>
    </location>
</feature>
<keyword evidence="3" id="KW-1015">Disulfide bond</keyword>
<dbReference type="InterPro" id="IPR013320">
    <property type="entry name" value="ConA-like_dom_sf"/>
</dbReference>
<dbReference type="GO" id="GO:0016762">
    <property type="term" value="F:xyloglucan:xyloglucosyl transferase activity"/>
    <property type="evidence" value="ECO:0007669"/>
    <property type="project" value="UniProtKB-EC"/>
</dbReference>
<evidence type="ECO:0000256" key="4">
    <source>
        <dbReference type="ARBA" id="ARBA00023295"/>
    </source>
</evidence>
<comment type="caution">
    <text evidence="8">The sequence shown here is derived from an EMBL/GenBank/DDBJ whole genome shotgun (WGS) entry which is preliminary data.</text>
</comment>
<evidence type="ECO:0000256" key="6">
    <source>
        <dbReference type="RuleBase" id="RU361120"/>
    </source>
</evidence>
<evidence type="ECO:0000256" key="3">
    <source>
        <dbReference type="ARBA" id="ARBA00023157"/>
    </source>
</evidence>
<feature type="signal peptide" evidence="6">
    <location>
        <begin position="1"/>
        <end position="18"/>
    </location>
</feature>
<protein>
    <recommendedName>
        <fullName evidence="6">Xyloglucan endotransglucosylase/hydrolase</fullName>
        <ecNumber evidence="6">2.4.1.207</ecNumber>
    </recommendedName>
</protein>
<accession>A0A835H9Z9</accession>
<keyword evidence="6" id="KW-0964">Secreted</keyword>
<feature type="domain" description="GH16" evidence="7">
    <location>
        <begin position="14"/>
        <end position="273"/>
    </location>
</feature>
<evidence type="ECO:0000256" key="2">
    <source>
        <dbReference type="ARBA" id="ARBA00022801"/>
    </source>
</evidence>
<keyword evidence="2 6" id="KW-0378">Hydrolase</keyword>
<dbReference type="PANTHER" id="PTHR31062">
    <property type="entry name" value="XYLOGLUCAN ENDOTRANSGLUCOSYLASE/HYDROLASE PROTEIN 8-RELATED"/>
    <property type="match status" value="1"/>
</dbReference>
<organism evidence="8 9">
    <name type="scientific">Coptis chinensis</name>
    <dbReference type="NCBI Taxonomy" id="261450"/>
    <lineage>
        <taxon>Eukaryota</taxon>
        <taxon>Viridiplantae</taxon>
        <taxon>Streptophyta</taxon>
        <taxon>Embryophyta</taxon>
        <taxon>Tracheophyta</taxon>
        <taxon>Spermatophyta</taxon>
        <taxon>Magnoliopsida</taxon>
        <taxon>Ranunculales</taxon>
        <taxon>Ranunculaceae</taxon>
        <taxon>Coptidoideae</taxon>
        <taxon>Coptis</taxon>
    </lineage>
</organism>
<keyword evidence="9" id="KW-1185">Reference proteome</keyword>
<evidence type="ECO:0000259" key="7">
    <source>
        <dbReference type="PROSITE" id="PS51762"/>
    </source>
</evidence>
<reference evidence="8 9" key="1">
    <citation type="submission" date="2020-10" db="EMBL/GenBank/DDBJ databases">
        <title>The Coptis chinensis genome and diversification of protoberbering-type alkaloids.</title>
        <authorList>
            <person name="Wang B."/>
            <person name="Shu S."/>
            <person name="Song C."/>
            <person name="Liu Y."/>
        </authorList>
    </citation>
    <scope>NUCLEOTIDE SEQUENCE [LARGE SCALE GENOMIC DNA]</scope>
    <source>
        <strain evidence="8">HL-2020</strain>
        <tissue evidence="8">Leaf</tissue>
    </source>
</reference>
<dbReference type="Pfam" id="PF06955">
    <property type="entry name" value="XET_C"/>
    <property type="match status" value="1"/>
</dbReference>
<keyword evidence="4 6" id="KW-0326">Glycosidase</keyword>
<dbReference type="EMBL" id="JADFTS010000007">
    <property type="protein sequence ID" value="KAF9596465.1"/>
    <property type="molecule type" value="Genomic_DNA"/>
</dbReference>
<dbReference type="GO" id="GO:0010411">
    <property type="term" value="P:xyloglucan metabolic process"/>
    <property type="evidence" value="ECO:0007669"/>
    <property type="project" value="InterPro"/>
</dbReference>
<comment type="subcellular location">
    <subcellularLocation>
        <location evidence="6">Secreted</location>
        <location evidence="6">Cell wall</location>
    </subcellularLocation>
    <subcellularLocation>
        <location evidence="6">Secreted</location>
        <location evidence="6">Extracellular space</location>
        <location evidence="6">Apoplast</location>
    </subcellularLocation>
</comment>
<feature type="active site" description="Proton donor" evidence="5">
    <location>
        <position position="119"/>
    </location>
</feature>
<name>A0A835H9Z9_9MAGN</name>
<evidence type="ECO:0000256" key="5">
    <source>
        <dbReference type="PIRSR" id="PIRSR005604-1"/>
    </source>
</evidence>
<proteinExistence type="inferred from homology"/>
<evidence type="ECO:0000313" key="9">
    <source>
        <dbReference type="Proteomes" id="UP000631114"/>
    </source>
</evidence>
<dbReference type="PROSITE" id="PS51762">
    <property type="entry name" value="GH16_2"/>
    <property type="match status" value="1"/>
</dbReference>
<comment type="PTM">
    <text evidence="6">Contains at least one intrachain disulfide bond essential for its enzymatic activity.</text>
</comment>
<sequence length="338" mass="38633">MALLLSLFLLFIIPSSTAQPSPGYSPTSKFRTVNFYRGFRNLWGPQHQTVEQNALTIWLDRNTGLSQQGSGFKSKVPFRSGYFGSSIKLQPGYTAGVITAFYLSNNEAHPGYHDEVDIEFLGTTPGKPYTLQTNVYIRGSGDGKIIGREMKFHLWFDPTANFHNYAILWSPKGDHVSEVSHSRTDQLRKNPSGSVSIVLNWCTFYTYLSCLAIKDTKFFVDDIPIRRYPRKSVNTFPLRPMWLYGSIWDASSWATEDGRYKANYQYQPFVGRYTNFKASGCSAYAPAYCHPVSASPFRSGGLSKQQYAAMRWAQTHYLVYNYCRDYKRDHSVTPECWK</sequence>
<evidence type="ECO:0000256" key="1">
    <source>
        <dbReference type="ARBA" id="ARBA00022679"/>
    </source>
</evidence>
<dbReference type="GO" id="GO:0071555">
    <property type="term" value="P:cell wall organization"/>
    <property type="evidence" value="ECO:0007669"/>
    <property type="project" value="UniProtKB-KW"/>
</dbReference>
<comment type="function">
    <text evidence="6">Catalyzes xyloglucan endohydrolysis (XEH) and/or endotransglycosylation (XET). Cleaves and religates xyloglucan polymers, an essential constituent of the primary cell wall, and thereby participates in cell wall construction of growing tissues.</text>
</comment>
<dbReference type="AlphaFoldDB" id="A0A835H9Z9"/>
<dbReference type="Pfam" id="PF00722">
    <property type="entry name" value="Glyco_hydro_16"/>
    <property type="match status" value="2"/>
</dbReference>
<dbReference type="GO" id="GO:0042546">
    <property type="term" value="P:cell wall biogenesis"/>
    <property type="evidence" value="ECO:0007669"/>
    <property type="project" value="InterPro"/>
</dbReference>
<keyword evidence="1 6" id="KW-0808">Transferase</keyword>
<keyword evidence="6" id="KW-0732">Signal</keyword>
<dbReference type="GO" id="GO:0048046">
    <property type="term" value="C:apoplast"/>
    <property type="evidence" value="ECO:0007669"/>
    <property type="project" value="UniProtKB-SubCell"/>
</dbReference>